<dbReference type="PIRSF" id="PIRSF004633">
    <property type="entry name" value="UCP_PLP_oxd"/>
    <property type="match status" value="1"/>
</dbReference>
<keyword evidence="5" id="KW-1185">Reference proteome</keyword>
<dbReference type="RefSeq" id="WP_070100313.1">
    <property type="nucleotide sequence ID" value="NZ_CP071249.1"/>
</dbReference>
<dbReference type="InterPro" id="IPR052019">
    <property type="entry name" value="F420H2_bilvrd_red/Heme_oxyg"/>
</dbReference>
<gene>
    <name evidence="3" type="ORF">J0J69_11065</name>
    <name evidence="4" type="ORF">J0J70_02800</name>
</gene>
<evidence type="ECO:0000313" key="3">
    <source>
        <dbReference type="EMBL" id="UUF05589.1"/>
    </source>
</evidence>
<keyword evidence="1" id="KW-0560">Oxidoreductase</keyword>
<dbReference type="Proteomes" id="UP001058016">
    <property type="component" value="Chromosome"/>
</dbReference>
<dbReference type="GO" id="GO:0016627">
    <property type="term" value="F:oxidoreductase activity, acting on the CH-CH group of donors"/>
    <property type="evidence" value="ECO:0007669"/>
    <property type="project" value="TreeGrafter"/>
</dbReference>
<dbReference type="PANTHER" id="PTHR35176">
    <property type="entry name" value="HEME OXYGENASE HI_0854-RELATED"/>
    <property type="match status" value="1"/>
</dbReference>
<dbReference type="InterPro" id="IPR011576">
    <property type="entry name" value="Pyridox_Oxase_N"/>
</dbReference>
<dbReference type="GO" id="GO:0005829">
    <property type="term" value="C:cytosol"/>
    <property type="evidence" value="ECO:0007669"/>
    <property type="project" value="TreeGrafter"/>
</dbReference>
<protein>
    <submittedName>
        <fullName evidence="4">Pyridoxamine 5'-phosphate oxidase family protein</fullName>
    </submittedName>
</protein>
<dbReference type="EMBL" id="CP071250">
    <property type="protein sequence ID" value="UUF08954.1"/>
    <property type="molecule type" value="Genomic_DNA"/>
</dbReference>
<dbReference type="Proteomes" id="UP001058072">
    <property type="component" value="Chromosome"/>
</dbReference>
<accession>A0A9Q9FJ76</accession>
<evidence type="ECO:0000259" key="2">
    <source>
        <dbReference type="Pfam" id="PF01243"/>
    </source>
</evidence>
<proteinExistence type="predicted"/>
<dbReference type="GO" id="GO:0070967">
    <property type="term" value="F:coenzyme F420 binding"/>
    <property type="evidence" value="ECO:0007669"/>
    <property type="project" value="TreeGrafter"/>
</dbReference>
<evidence type="ECO:0000313" key="6">
    <source>
        <dbReference type="Proteomes" id="UP001058072"/>
    </source>
</evidence>
<dbReference type="InterPro" id="IPR014419">
    <property type="entry name" value="HutZ"/>
</dbReference>
<dbReference type="AlphaFoldDB" id="A0A9Q9FJ76"/>
<evidence type="ECO:0000256" key="1">
    <source>
        <dbReference type="ARBA" id="ARBA00023002"/>
    </source>
</evidence>
<dbReference type="SUPFAM" id="SSF50475">
    <property type="entry name" value="FMN-binding split barrel"/>
    <property type="match status" value="1"/>
</dbReference>
<name>A0A9Q9FJ76_9FIRM</name>
<reference evidence="4 5" key="1">
    <citation type="submission" date="2021-03" db="EMBL/GenBank/DDBJ databases">
        <title>Comparative Genomics and Metabolomics in the genus Turicibacter.</title>
        <authorList>
            <person name="Maki J."/>
            <person name="Looft T."/>
        </authorList>
    </citation>
    <scope>NUCLEOTIDE SEQUENCE</scope>
    <source>
        <strain evidence="4">ISU324</strain>
        <strain evidence="3 5">MMM721</strain>
    </source>
</reference>
<dbReference type="Pfam" id="PF01243">
    <property type="entry name" value="PNPOx_N"/>
    <property type="match status" value="1"/>
</dbReference>
<feature type="domain" description="Pyridoxamine 5'-phosphate oxidase N-terminal" evidence="2">
    <location>
        <begin position="1"/>
        <end position="122"/>
    </location>
</feature>
<dbReference type="PANTHER" id="PTHR35176:SF6">
    <property type="entry name" value="HEME OXYGENASE HI_0854-RELATED"/>
    <property type="match status" value="1"/>
</dbReference>
<dbReference type="EMBL" id="CP071249">
    <property type="protein sequence ID" value="UUF05589.1"/>
    <property type="molecule type" value="Genomic_DNA"/>
</dbReference>
<evidence type="ECO:0000313" key="5">
    <source>
        <dbReference type="Proteomes" id="UP001058016"/>
    </source>
</evidence>
<organism evidence="4 6">
    <name type="scientific">Turicibacter bilis</name>
    <dbReference type="NCBI Taxonomy" id="2735723"/>
    <lineage>
        <taxon>Bacteria</taxon>
        <taxon>Bacillati</taxon>
        <taxon>Bacillota</taxon>
        <taxon>Erysipelotrichia</taxon>
        <taxon>Erysipelotrichales</taxon>
        <taxon>Turicibacteraceae</taxon>
        <taxon>Turicibacter</taxon>
    </lineage>
</organism>
<dbReference type="InterPro" id="IPR012349">
    <property type="entry name" value="Split_barrel_FMN-bd"/>
</dbReference>
<sequence length="160" mass="18333">MEELLARQKTLMLSTLTSNHSPFISYAPYIMRGHDIYIYISQTAEHYHNLVANPACAIMIIEDEHEAKTIFARQRVSFVASATLVEEEEEVYEWFKEAHDHKMIERLRTMDFGFFKLTLKKGRLVKGFGQAFDINYSNGIPSLSPVGGEGTAHQVHLQKL</sequence>
<dbReference type="Gene3D" id="2.30.110.10">
    <property type="entry name" value="Electron Transport, Fmn-binding Protein, Chain A"/>
    <property type="match status" value="1"/>
</dbReference>
<evidence type="ECO:0000313" key="4">
    <source>
        <dbReference type="EMBL" id="UUF08954.1"/>
    </source>
</evidence>